<evidence type="ECO:0000259" key="3">
    <source>
        <dbReference type="PROSITE" id="PS50977"/>
    </source>
</evidence>
<accession>A0A166FX87</accession>
<dbReference type="PANTHER" id="PTHR43479:SF7">
    <property type="entry name" value="TETR-FAMILY TRANSCRIPTIONAL REGULATOR"/>
    <property type="match status" value="1"/>
</dbReference>
<feature type="DNA-binding region" description="H-T-H motif" evidence="2">
    <location>
        <begin position="27"/>
        <end position="46"/>
    </location>
</feature>
<name>A0A166FX87_SECCO</name>
<dbReference type="PROSITE" id="PS50977">
    <property type="entry name" value="HTH_TETR_2"/>
    <property type="match status" value="1"/>
</dbReference>
<sequence length="192" mass="22122">MKTQTTKWKLAAALKALMATTPFNKITIELLTQQAHVTRNTFYYHFEDLFALLEWTFQREIVDQLSEHYLRVNRWQDGYRLILTYIADNRELCLKTFHSLARDILENTLYDVASKMVNAVVLDVDAHVQPTLRDAIVNFFGWALVMQLVQWLANGLAEPQEAVVKRAELVLDGSVANAIQNGQKFTDFGQMN</sequence>
<dbReference type="EMBL" id="JYDC01000103">
    <property type="protein sequence ID" value="KZL35918.1"/>
    <property type="molecule type" value="Genomic_DNA"/>
</dbReference>
<dbReference type="Proteomes" id="UP000076480">
    <property type="component" value="Unassembled WGS sequence"/>
</dbReference>
<evidence type="ECO:0000256" key="1">
    <source>
        <dbReference type="ARBA" id="ARBA00023125"/>
    </source>
</evidence>
<dbReference type="InterPro" id="IPR009057">
    <property type="entry name" value="Homeodomain-like_sf"/>
</dbReference>
<keyword evidence="5" id="KW-1185">Reference proteome</keyword>
<dbReference type="InterPro" id="IPR039532">
    <property type="entry name" value="TetR_C_Firmicutes"/>
</dbReference>
<reference evidence="4 5" key="1">
    <citation type="submission" date="2015-02" db="EMBL/GenBank/DDBJ databases">
        <title>Draft genome sequence of Lactobacillus collinoides CUPV2371 isolated from a natural cider, the first genome sequence of a strain of this species.</title>
        <authorList>
            <person name="Puertas A.I."/>
            <person name="Spano G."/>
            <person name="Capozzi V."/>
            <person name="Lamontanara A."/>
            <person name="Orru L."/>
            <person name="Duenas M.T."/>
        </authorList>
    </citation>
    <scope>NUCLEOTIDE SEQUENCE [LARGE SCALE GENOMIC DNA]</scope>
    <source>
        <strain evidence="4 5">237</strain>
    </source>
</reference>
<dbReference type="PANTHER" id="PTHR43479">
    <property type="entry name" value="ACREF/ENVCD OPERON REPRESSOR-RELATED"/>
    <property type="match status" value="1"/>
</dbReference>
<organism evidence="4 5">
    <name type="scientific">Secundilactobacillus collinoides</name>
    <name type="common">Lactobacillus collinoides</name>
    <dbReference type="NCBI Taxonomy" id="33960"/>
    <lineage>
        <taxon>Bacteria</taxon>
        <taxon>Bacillati</taxon>
        <taxon>Bacillota</taxon>
        <taxon>Bacilli</taxon>
        <taxon>Lactobacillales</taxon>
        <taxon>Lactobacillaceae</taxon>
        <taxon>Secundilactobacillus</taxon>
    </lineage>
</organism>
<comment type="caution">
    <text evidence="4">The sequence shown here is derived from an EMBL/GenBank/DDBJ whole genome shotgun (WGS) entry which is preliminary data.</text>
</comment>
<dbReference type="InterPro" id="IPR050624">
    <property type="entry name" value="HTH-type_Tx_Regulator"/>
</dbReference>
<protein>
    <submittedName>
        <fullName evidence="4">Transcriptional regulator</fullName>
    </submittedName>
</protein>
<dbReference type="Gene3D" id="1.10.357.10">
    <property type="entry name" value="Tetracycline Repressor, domain 2"/>
    <property type="match status" value="1"/>
</dbReference>
<gene>
    <name evidence="4" type="ORF">TY91_15060</name>
</gene>
<dbReference type="GO" id="GO:0003677">
    <property type="term" value="F:DNA binding"/>
    <property type="evidence" value="ECO:0007669"/>
    <property type="project" value="UniProtKB-UniRule"/>
</dbReference>
<dbReference type="Pfam" id="PF14278">
    <property type="entry name" value="TetR_C_8"/>
    <property type="match status" value="1"/>
</dbReference>
<dbReference type="InterPro" id="IPR001647">
    <property type="entry name" value="HTH_TetR"/>
</dbReference>
<proteinExistence type="predicted"/>
<dbReference type="SUPFAM" id="SSF46689">
    <property type="entry name" value="Homeodomain-like"/>
    <property type="match status" value="1"/>
</dbReference>
<dbReference type="PATRIC" id="fig|33960.6.peg.164"/>
<evidence type="ECO:0000256" key="2">
    <source>
        <dbReference type="PROSITE-ProRule" id="PRU00335"/>
    </source>
</evidence>
<dbReference type="AlphaFoldDB" id="A0A166FX87"/>
<keyword evidence="1 2" id="KW-0238">DNA-binding</keyword>
<evidence type="ECO:0000313" key="4">
    <source>
        <dbReference type="EMBL" id="KZL35918.1"/>
    </source>
</evidence>
<evidence type="ECO:0000313" key="5">
    <source>
        <dbReference type="Proteomes" id="UP000076480"/>
    </source>
</evidence>
<feature type="domain" description="HTH tetR-type" evidence="3">
    <location>
        <begin position="4"/>
        <end position="64"/>
    </location>
</feature>